<reference evidence="2" key="1">
    <citation type="journal article" date="2014" name="Int. J. Syst. Evol. Microbiol.">
        <title>Complete genome sequence of Corynebacterium casei LMG S-19264T (=DSM 44701T), isolated from a smear-ripened cheese.</title>
        <authorList>
            <consortium name="US DOE Joint Genome Institute (JGI-PGF)"/>
            <person name="Walter F."/>
            <person name="Albersmeier A."/>
            <person name="Kalinowski J."/>
            <person name="Ruckert C."/>
        </authorList>
    </citation>
    <scope>NUCLEOTIDE SEQUENCE</scope>
    <source>
        <strain evidence="2">CGMCC 1.12698</strain>
    </source>
</reference>
<dbReference type="AlphaFoldDB" id="A0A917EMP2"/>
<dbReference type="EMBL" id="BMFK01000001">
    <property type="protein sequence ID" value="GGE63672.1"/>
    <property type="molecule type" value="Genomic_DNA"/>
</dbReference>
<keyword evidence="1" id="KW-0472">Membrane</keyword>
<protein>
    <submittedName>
        <fullName evidence="2">Uncharacterized protein</fullName>
    </submittedName>
</protein>
<feature type="transmembrane region" description="Helical" evidence="1">
    <location>
        <begin position="6"/>
        <end position="24"/>
    </location>
</feature>
<dbReference type="Proteomes" id="UP000605259">
    <property type="component" value="Unassembled WGS sequence"/>
</dbReference>
<accession>A0A917EMP2</accession>
<comment type="caution">
    <text evidence="2">The sequence shown here is derived from an EMBL/GenBank/DDBJ whole genome shotgun (WGS) entry which is preliminary data.</text>
</comment>
<reference evidence="2" key="2">
    <citation type="submission" date="2020-09" db="EMBL/GenBank/DDBJ databases">
        <authorList>
            <person name="Sun Q."/>
            <person name="Zhou Y."/>
        </authorList>
    </citation>
    <scope>NUCLEOTIDE SEQUENCE</scope>
    <source>
        <strain evidence="2">CGMCC 1.12698</strain>
    </source>
</reference>
<feature type="transmembrane region" description="Helical" evidence="1">
    <location>
        <begin position="29"/>
        <end position="47"/>
    </location>
</feature>
<gene>
    <name evidence="2" type="ORF">GCM10007140_12380</name>
</gene>
<feature type="transmembrane region" description="Helical" evidence="1">
    <location>
        <begin position="53"/>
        <end position="73"/>
    </location>
</feature>
<evidence type="ECO:0000313" key="3">
    <source>
        <dbReference type="Proteomes" id="UP000605259"/>
    </source>
</evidence>
<keyword evidence="1" id="KW-0812">Transmembrane</keyword>
<name>A0A917EMP2_9BACI</name>
<keyword evidence="1" id="KW-1133">Transmembrane helix</keyword>
<evidence type="ECO:0000313" key="2">
    <source>
        <dbReference type="EMBL" id="GGE63672.1"/>
    </source>
</evidence>
<dbReference type="RefSeq" id="WP_188387522.1">
    <property type="nucleotide sequence ID" value="NZ_BMFK01000001.1"/>
</dbReference>
<proteinExistence type="predicted"/>
<evidence type="ECO:0000256" key="1">
    <source>
        <dbReference type="SAM" id="Phobius"/>
    </source>
</evidence>
<keyword evidence="3" id="KW-1185">Reference proteome</keyword>
<organism evidence="2 3">
    <name type="scientific">Priestia taiwanensis</name>
    <dbReference type="NCBI Taxonomy" id="1347902"/>
    <lineage>
        <taxon>Bacteria</taxon>
        <taxon>Bacillati</taxon>
        <taxon>Bacillota</taxon>
        <taxon>Bacilli</taxon>
        <taxon>Bacillales</taxon>
        <taxon>Bacillaceae</taxon>
        <taxon>Priestia</taxon>
    </lineage>
</organism>
<sequence length="96" mass="11314">MLTIQVLVAIVLLVIGRIAFYSFVRKDPWYVLVIRYGGFIGIVVLVHNYMGVMWAWIWIFGFPLLGLAFHFIYTKKKGFNSLKACDKYDEYRGWKK</sequence>